<dbReference type="PROSITE" id="PS51707">
    <property type="entry name" value="CYTH"/>
    <property type="match status" value="1"/>
</dbReference>
<sequence>MSVEIERKYLVKGDEWKKLGEGQLYRQGYLSPHPERTVRIRTVNDRGYLTIKGKTVGASRSEYEYPIPYADAQAMLDQLCERPIIEKMRYRIPYEGLIWEVDEFHGENLGLIVAEVELSDEQQQINLPDWVDKEVTDEPRYYNANLLRHPFCRWEVSHR</sequence>
<evidence type="ECO:0000313" key="4">
    <source>
        <dbReference type="Proteomes" id="UP000033054"/>
    </source>
</evidence>
<dbReference type="InterPro" id="IPR023577">
    <property type="entry name" value="CYTH_domain"/>
</dbReference>
<feature type="domain" description="CYTH" evidence="2">
    <location>
        <begin position="2"/>
        <end position="148"/>
    </location>
</feature>
<feature type="active site" description="Proton acceptor" evidence="1">
    <location>
        <position position="29"/>
    </location>
</feature>
<evidence type="ECO:0000259" key="2">
    <source>
        <dbReference type="PROSITE" id="PS51707"/>
    </source>
</evidence>
<dbReference type="PIRSF" id="PIRSF016487">
    <property type="entry name" value="CYTH_UCP016487"/>
    <property type="match status" value="1"/>
</dbReference>
<name>A0A0E3ZV24_9BACT</name>
<dbReference type="InterPro" id="IPR033469">
    <property type="entry name" value="CYTH-like_dom_sf"/>
</dbReference>
<protein>
    <submittedName>
        <fullName evidence="3">Adenylate cyclase</fullName>
    </submittedName>
</protein>
<dbReference type="InterPro" id="IPR012042">
    <property type="entry name" value="NeuTTM/CthTTM-like"/>
</dbReference>
<dbReference type="Proteomes" id="UP000033054">
    <property type="component" value="Chromosome"/>
</dbReference>
<evidence type="ECO:0000256" key="1">
    <source>
        <dbReference type="PIRSR" id="PIRSR016487-1"/>
    </source>
</evidence>
<accession>A0A0E3ZV24</accession>
<dbReference type="PATRIC" id="fig|1379870.5.peg.1774"/>
<dbReference type="SUPFAM" id="SSF55154">
    <property type="entry name" value="CYTH-like phosphatases"/>
    <property type="match status" value="1"/>
</dbReference>
<dbReference type="Gene3D" id="2.40.320.10">
    <property type="entry name" value="Hypothetical Protein Pfu-838710-001"/>
    <property type="match status" value="1"/>
</dbReference>
<dbReference type="AlphaFoldDB" id="A0A0E3ZV24"/>
<dbReference type="EMBL" id="CP010429">
    <property type="protein sequence ID" value="AKD54875.1"/>
    <property type="molecule type" value="Genomic_DNA"/>
</dbReference>
<dbReference type="KEGG" id="srd:SD10_08140"/>
<dbReference type="PANTHER" id="PTHR40114:SF1">
    <property type="entry name" value="SLR0698 PROTEIN"/>
    <property type="match status" value="1"/>
</dbReference>
<dbReference type="SMART" id="SM01118">
    <property type="entry name" value="CYTH"/>
    <property type="match status" value="1"/>
</dbReference>
<dbReference type="CDD" id="cd07891">
    <property type="entry name" value="CYTH-like_CthTTM-like_1"/>
    <property type="match status" value="1"/>
</dbReference>
<evidence type="ECO:0000313" key="3">
    <source>
        <dbReference type="EMBL" id="AKD54875.1"/>
    </source>
</evidence>
<dbReference type="HOGENOM" id="CLU_109545_1_0_10"/>
<gene>
    <name evidence="3" type="ORF">SD10_08140</name>
</gene>
<dbReference type="STRING" id="1379870.SD10_08140"/>
<dbReference type="PANTHER" id="PTHR40114">
    <property type="entry name" value="SLR0698 PROTEIN"/>
    <property type="match status" value="1"/>
</dbReference>
<dbReference type="Pfam" id="PF01928">
    <property type="entry name" value="CYTH"/>
    <property type="match status" value="1"/>
</dbReference>
<proteinExistence type="predicted"/>
<organism evidence="3 4">
    <name type="scientific">Spirosoma radiotolerans</name>
    <dbReference type="NCBI Taxonomy" id="1379870"/>
    <lineage>
        <taxon>Bacteria</taxon>
        <taxon>Pseudomonadati</taxon>
        <taxon>Bacteroidota</taxon>
        <taxon>Cytophagia</taxon>
        <taxon>Cytophagales</taxon>
        <taxon>Cytophagaceae</taxon>
        <taxon>Spirosoma</taxon>
    </lineage>
</organism>
<dbReference type="OrthoDB" id="9805588at2"/>
<dbReference type="RefSeq" id="WP_046573351.1">
    <property type="nucleotide sequence ID" value="NZ_CP010429.1"/>
</dbReference>
<reference evidence="3 4" key="1">
    <citation type="journal article" date="2014" name="Curr. Microbiol.">
        <title>Spirosoma radiotolerans sp. nov., a gamma-radiation-resistant bacterium isolated from gamma ray-irradiated soil.</title>
        <authorList>
            <person name="Lee J.J."/>
            <person name="Srinivasan S."/>
            <person name="Lim S."/>
            <person name="Joe M."/>
            <person name="Im S."/>
            <person name="Bae S.I."/>
            <person name="Park K.R."/>
            <person name="Han J.H."/>
            <person name="Park S.H."/>
            <person name="Joo B.M."/>
            <person name="Park S.J."/>
            <person name="Kim M.K."/>
        </authorList>
    </citation>
    <scope>NUCLEOTIDE SEQUENCE [LARGE SCALE GENOMIC DNA]</scope>
    <source>
        <strain evidence="3 4">DG5A</strain>
    </source>
</reference>
<keyword evidence="4" id="KW-1185">Reference proteome</keyword>